<comment type="caution">
    <text evidence="1">The sequence shown here is derived from an EMBL/GenBank/DDBJ whole genome shotgun (WGS) entry which is preliminary data.</text>
</comment>
<dbReference type="AlphaFoldDB" id="A0A4R8W8L0"/>
<dbReference type="EMBL" id="SOFM01000035">
    <property type="protein sequence ID" value="TFC02474.1"/>
    <property type="molecule type" value="Genomic_DNA"/>
</dbReference>
<dbReference type="Pfam" id="PF01663">
    <property type="entry name" value="Phosphodiest"/>
    <property type="match status" value="1"/>
</dbReference>
<reference evidence="1 2" key="1">
    <citation type="submission" date="2019-03" db="EMBL/GenBank/DDBJ databases">
        <title>Genomics of glacier-inhabiting Cryobacterium strains.</title>
        <authorList>
            <person name="Liu Q."/>
            <person name="Xin Y.-H."/>
        </authorList>
    </citation>
    <scope>NUCLEOTIDE SEQUENCE [LARGE SCALE GENOMIC DNA]</scope>
    <source>
        <strain evidence="1 2">RHLT2-21</strain>
    </source>
</reference>
<organism evidence="1 2">
    <name type="scientific">Cryobacterium mannosilyticum</name>
    <dbReference type="NCBI Taxonomy" id="1259190"/>
    <lineage>
        <taxon>Bacteria</taxon>
        <taxon>Bacillati</taxon>
        <taxon>Actinomycetota</taxon>
        <taxon>Actinomycetes</taxon>
        <taxon>Micrococcales</taxon>
        <taxon>Microbacteriaceae</taxon>
        <taxon>Cryobacterium</taxon>
    </lineage>
</organism>
<sequence length="437" mass="45648">MNAAQPPSPAGFPAADRRQFLRLAAAGGASVLLSVAAGTALPAPARAAAATAPGPRTRVYVLVVDGCRPDEITSALTPRLAALRGAGTNFPAARSLPVMETIPNHVMMMTGVRPDRSGVPANSVYDRAEAVVRDLDRPTDLRFPTLLDRLRDEGFSTGSVLSKRYLFGIFGERATYRWEPSPLLPVTGHAPDKFTMDALIAMVDGVDPDFVFTNLGDVDRVGHSDVSGTTLQAARTAALADTDNQVGRFVDHLVAAGTWQSSVLIVLADHSMDWSIPSNVISVDQILSGRADLREQIAIAQNGGADLLSWTGPLRARDAGLADVRGLVAAHPGVLSVSDPGDLRLGPEAGDLVAFCRAGWRFSDPYIASNPIPGNHGHPATEPIPFFVAGGSPRVSTGVSSQPARTIDVAPTVGALFGLAAPAGGYDGTARADAFTV</sequence>
<dbReference type="PANTHER" id="PTHR10151">
    <property type="entry name" value="ECTONUCLEOTIDE PYROPHOSPHATASE/PHOSPHODIESTERASE"/>
    <property type="match status" value="1"/>
</dbReference>
<dbReference type="PANTHER" id="PTHR10151:SF120">
    <property type="entry name" value="BIS(5'-ADENOSYL)-TRIPHOSPHATASE"/>
    <property type="match status" value="1"/>
</dbReference>
<protein>
    <submittedName>
        <fullName evidence="1">Alkaline phosphatase family protein</fullName>
    </submittedName>
</protein>
<dbReference type="GO" id="GO:0016787">
    <property type="term" value="F:hydrolase activity"/>
    <property type="evidence" value="ECO:0007669"/>
    <property type="project" value="UniProtKB-ARBA"/>
</dbReference>
<dbReference type="Gene3D" id="3.40.720.10">
    <property type="entry name" value="Alkaline Phosphatase, subunit A"/>
    <property type="match status" value="1"/>
</dbReference>
<accession>A0A4R8W8L0</accession>
<dbReference type="InterPro" id="IPR002591">
    <property type="entry name" value="Phosphodiest/P_Trfase"/>
</dbReference>
<dbReference type="SUPFAM" id="SSF53649">
    <property type="entry name" value="Alkaline phosphatase-like"/>
    <property type="match status" value="1"/>
</dbReference>
<evidence type="ECO:0000313" key="1">
    <source>
        <dbReference type="EMBL" id="TFC02474.1"/>
    </source>
</evidence>
<dbReference type="RefSeq" id="WP_134509601.1">
    <property type="nucleotide sequence ID" value="NZ_SOFM01000035.1"/>
</dbReference>
<proteinExistence type="predicted"/>
<dbReference type="PROSITE" id="PS51318">
    <property type="entry name" value="TAT"/>
    <property type="match status" value="1"/>
</dbReference>
<name>A0A4R8W8L0_9MICO</name>
<dbReference type="InterPro" id="IPR017850">
    <property type="entry name" value="Alkaline_phosphatase_core_sf"/>
</dbReference>
<dbReference type="Proteomes" id="UP000297643">
    <property type="component" value="Unassembled WGS sequence"/>
</dbReference>
<evidence type="ECO:0000313" key="2">
    <source>
        <dbReference type="Proteomes" id="UP000297643"/>
    </source>
</evidence>
<keyword evidence="2" id="KW-1185">Reference proteome</keyword>
<gene>
    <name evidence="1" type="ORF">E3O32_11410</name>
</gene>
<dbReference type="InterPro" id="IPR006311">
    <property type="entry name" value="TAT_signal"/>
</dbReference>